<feature type="compositionally biased region" description="Low complexity" evidence="6">
    <location>
        <begin position="9"/>
        <end position="20"/>
    </location>
</feature>
<dbReference type="Gene3D" id="3.40.462.20">
    <property type="match status" value="1"/>
</dbReference>
<keyword evidence="4" id="KW-0274">FAD</keyword>
<accession>A0A1I1JYV0</accession>
<dbReference type="AlphaFoldDB" id="A0A1I1JYV0"/>
<evidence type="ECO:0000313" key="8">
    <source>
        <dbReference type="EMBL" id="SFC53869.1"/>
    </source>
</evidence>
<keyword evidence="5" id="KW-0560">Oxidoreductase</keyword>
<dbReference type="GO" id="GO:0016491">
    <property type="term" value="F:oxidoreductase activity"/>
    <property type="evidence" value="ECO:0007669"/>
    <property type="project" value="UniProtKB-KW"/>
</dbReference>
<reference evidence="8 9" key="1">
    <citation type="submission" date="2016-10" db="EMBL/GenBank/DDBJ databases">
        <authorList>
            <person name="de Groot N.N."/>
        </authorList>
    </citation>
    <scope>NUCLEOTIDE SEQUENCE [LARGE SCALE GENOMIC DNA]</scope>
    <source>
        <strain evidence="8 9">CGMCC 4.5739</strain>
    </source>
</reference>
<sequence>MTVTDRTSPAAAPAPAADPAPLREAVHGEVIVPADPGYDRARRVYNALHDRRPAVVVRAADAGDVIAAVAFARDRGLPLAVRGGAHSVAGWGTCDDGVVIDLERMRGVRVDPVRRTARAEGGCTWADLNHATHAFGLATTGGVVSSTGIGGLTLGGGLGHLARRSGLTCDNLVSADVVTADATLLTCDAEHHPDLLWALRGGGGNFGVVTSFEYRLHRVPDILGGPAFYPLDTEVPRRYRELIAGSPPELNALLLFALGPPLPFLPERWHGRPLIGVLTCFSGPPEEDERVRAGLSSLGTVLGQHIGRMPYPVINTLFDELLPPGLCHYWKGAFNRELNDGTIETHVTFGQSIPSLESTTVIFPIDGACHRTTPEESAFAHRDAAYSTAFGASFRDPADTEANREWTRAYDRALRPHTMGAGYTNFMDADDQHRAPANYGTGFGRLRAVKRRYDPGNLFRLNHNIAP</sequence>
<dbReference type="Pfam" id="PF01565">
    <property type="entry name" value="FAD_binding_4"/>
    <property type="match status" value="1"/>
</dbReference>
<dbReference type="PANTHER" id="PTHR42973">
    <property type="entry name" value="BINDING OXIDOREDUCTASE, PUTATIVE (AFU_ORTHOLOGUE AFUA_1G17690)-RELATED"/>
    <property type="match status" value="1"/>
</dbReference>
<evidence type="ECO:0000256" key="3">
    <source>
        <dbReference type="ARBA" id="ARBA00022630"/>
    </source>
</evidence>
<evidence type="ECO:0000256" key="1">
    <source>
        <dbReference type="ARBA" id="ARBA00001974"/>
    </source>
</evidence>
<dbReference type="Proteomes" id="UP000199207">
    <property type="component" value="Unassembled WGS sequence"/>
</dbReference>
<gene>
    <name evidence="8" type="ORF">SAMN05421773_10422</name>
</gene>
<dbReference type="InterPro" id="IPR012951">
    <property type="entry name" value="BBE"/>
</dbReference>
<evidence type="ECO:0000256" key="6">
    <source>
        <dbReference type="SAM" id="MobiDB-lite"/>
    </source>
</evidence>
<dbReference type="STRING" id="910347.SAMN05421773_10422"/>
<evidence type="ECO:0000256" key="4">
    <source>
        <dbReference type="ARBA" id="ARBA00022827"/>
    </source>
</evidence>
<dbReference type="InterPro" id="IPR050416">
    <property type="entry name" value="FAD-linked_Oxidoreductase"/>
</dbReference>
<organism evidence="8 9">
    <name type="scientific">Streptomyces aidingensis</name>
    <dbReference type="NCBI Taxonomy" id="910347"/>
    <lineage>
        <taxon>Bacteria</taxon>
        <taxon>Bacillati</taxon>
        <taxon>Actinomycetota</taxon>
        <taxon>Actinomycetes</taxon>
        <taxon>Kitasatosporales</taxon>
        <taxon>Streptomycetaceae</taxon>
        <taxon>Streptomyces</taxon>
    </lineage>
</organism>
<comment type="similarity">
    <text evidence="2">Belongs to the oxygen-dependent FAD-linked oxidoreductase family.</text>
</comment>
<dbReference type="RefSeq" id="WP_093838316.1">
    <property type="nucleotide sequence ID" value="NZ_FOLM01000004.1"/>
</dbReference>
<protein>
    <submittedName>
        <fullName evidence="8">FAD/FMN-containing dehydrogenase</fullName>
    </submittedName>
</protein>
<dbReference type="Pfam" id="PF08031">
    <property type="entry name" value="BBE"/>
    <property type="match status" value="1"/>
</dbReference>
<dbReference type="InterPro" id="IPR016167">
    <property type="entry name" value="FAD-bd_PCMH_sub1"/>
</dbReference>
<evidence type="ECO:0000259" key="7">
    <source>
        <dbReference type="PROSITE" id="PS51387"/>
    </source>
</evidence>
<comment type="cofactor">
    <cofactor evidence="1">
        <name>FAD</name>
        <dbReference type="ChEBI" id="CHEBI:57692"/>
    </cofactor>
</comment>
<dbReference type="OrthoDB" id="9775082at2"/>
<evidence type="ECO:0000256" key="5">
    <source>
        <dbReference type="ARBA" id="ARBA00023002"/>
    </source>
</evidence>
<evidence type="ECO:0000256" key="2">
    <source>
        <dbReference type="ARBA" id="ARBA00005466"/>
    </source>
</evidence>
<dbReference type="PANTHER" id="PTHR42973:SF39">
    <property type="entry name" value="FAD-BINDING PCMH-TYPE DOMAIN-CONTAINING PROTEIN"/>
    <property type="match status" value="1"/>
</dbReference>
<keyword evidence="3" id="KW-0285">Flavoprotein</keyword>
<evidence type="ECO:0000313" key="9">
    <source>
        <dbReference type="Proteomes" id="UP000199207"/>
    </source>
</evidence>
<dbReference type="Gene3D" id="3.30.465.10">
    <property type="match status" value="1"/>
</dbReference>
<proteinExistence type="inferred from homology"/>
<dbReference type="SUPFAM" id="SSF56176">
    <property type="entry name" value="FAD-binding/transporter-associated domain-like"/>
    <property type="match status" value="1"/>
</dbReference>
<dbReference type="GO" id="GO:0071949">
    <property type="term" value="F:FAD binding"/>
    <property type="evidence" value="ECO:0007669"/>
    <property type="project" value="InterPro"/>
</dbReference>
<dbReference type="InterPro" id="IPR016169">
    <property type="entry name" value="FAD-bd_PCMH_sub2"/>
</dbReference>
<dbReference type="InterPro" id="IPR016166">
    <property type="entry name" value="FAD-bd_PCMH"/>
</dbReference>
<feature type="domain" description="FAD-binding PCMH-type" evidence="7">
    <location>
        <begin position="49"/>
        <end position="219"/>
    </location>
</feature>
<feature type="region of interest" description="Disordered" evidence="6">
    <location>
        <begin position="1"/>
        <end position="22"/>
    </location>
</feature>
<dbReference type="InterPro" id="IPR006094">
    <property type="entry name" value="Oxid_FAD_bind_N"/>
</dbReference>
<dbReference type="Gene3D" id="3.30.43.10">
    <property type="entry name" value="Uridine Diphospho-n-acetylenolpyruvylglucosamine Reductase, domain 2"/>
    <property type="match status" value="1"/>
</dbReference>
<dbReference type="PROSITE" id="PS51387">
    <property type="entry name" value="FAD_PCMH"/>
    <property type="match status" value="1"/>
</dbReference>
<dbReference type="InterPro" id="IPR036318">
    <property type="entry name" value="FAD-bd_PCMH-like_sf"/>
</dbReference>
<name>A0A1I1JYV0_9ACTN</name>
<dbReference type="EMBL" id="FOLM01000004">
    <property type="protein sequence ID" value="SFC53869.1"/>
    <property type="molecule type" value="Genomic_DNA"/>
</dbReference>
<keyword evidence="9" id="KW-1185">Reference proteome</keyword>